<dbReference type="EMBL" id="DF849331">
    <property type="protein sequence ID" value="GAT56707.1"/>
    <property type="molecule type" value="Genomic_DNA"/>
</dbReference>
<accession>A0ABQ0M1K9</accession>
<organism evidence="2 3">
    <name type="scientific">Mycena chlorophos</name>
    <name type="common">Agaric fungus</name>
    <name type="synonym">Agaricus chlorophos</name>
    <dbReference type="NCBI Taxonomy" id="658473"/>
    <lineage>
        <taxon>Eukaryota</taxon>
        <taxon>Fungi</taxon>
        <taxon>Dikarya</taxon>
        <taxon>Basidiomycota</taxon>
        <taxon>Agaricomycotina</taxon>
        <taxon>Agaricomycetes</taxon>
        <taxon>Agaricomycetidae</taxon>
        <taxon>Agaricales</taxon>
        <taxon>Marasmiineae</taxon>
        <taxon>Mycenaceae</taxon>
        <taxon>Mycena</taxon>
    </lineage>
</organism>
<keyword evidence="3" id="KW-1185">Reference proteome</keyword>
<feature type="compositionally biased region" description="Basic and acidic residues" evidence="1">
    <location>
        <begin position="316"/>
        <end position="328"/>
    </location>
</feature>
<feature type="region of interest" description="Disordered" evidence="1">
    <location>
        <begin position="316"/>
        <end position="335"/>
    </location>
</feature>
<feature type="region of interest" description="Disordered" evidence="1">
    <location>
        <begin position="61"/>
        <end position="80"/>
    </location>
</feature>
<gene>
    <name evidence="2" type="ORF">MCHLO_13332</name>
</gene>
<dbReference type="Proteomes" id="UP000815677">
    <property type="component" value="Unassembled WGS sequence"/>
</dbReference>
<feature type="region of interest" description="Disordered" evidence="1">
    <location>
        <begin position="476"/>
        <end position="514"/>
    </location>
</feature>
<sequence>MQGAAVRLGILAPGRCEGTTKPILESVASSRPSSEVPLASSCHWHSFFNEPHALLFRGNQASPHARKPCSGPARSFRDRDESWPGLSENLRARAFRRRDLLAANFLGPRSIFAVDLANRLSEIRTLEQHLLEDAGKQSGRLGRLVVVEVFMSLEKSRLGKVTSSNDAFRLAKFVEWISNGLCTCSPSAFDQTTTSRDRRPTADSLRRRSPAASCWGYSSVKIHANPLSNAPPVPLAGHHRRVDTPNLLFKLRGASCLRWALGGRLKLWGTFKLSCAYLPFGSGGEQYPFNKAPTLSSDVRTHSVDRALCRLRRTSADRRGQEGPRLRPGDVPMELVPPAQPLSQRLFDRRLRPRQTPAAGVVHQHSRKRAPHAIHYEGQHTAAHLVLHCARERPTLNAKRRSPMGKRLAGRTPPQYFWTEGCLGRGLGGAYERCMFTTARCCCRQEVLELKMYESGALGSGKSSSSPSFRRYRLSEPSLAGKTSTTSPTEHGACFLGKNPRLPPGLPSMALSES</sequence>
<evidence type="ECO:0000313" key="2">
    <source>
        <dbReference type="EMBL" id="GAT56707.1"/>
    </source>
</evidence>
<protein>
    <submittedName>
        <fullName evidence="2">Uncharacterized protein</fullName>
    </submittedName>
</protein>
<reference evidence="2" key="1">
    <citation type="submission" date="2014-09" db="EMBL/GenBank/DDBJ databases">
        <title>Genome sequence of the luminous mushroom Mycena chlorophos for searching fungal bioluminescence genes.</title>
        <authorList>
            <person name="Tanaka Y."/>
            <person name="Kasuga D."/>
            <person name="Oba Y."/>
            <person name="Hase S."/>
            <person name="Sato K."/>
            <person name="Oba Y."/>
            <person name="Sakakibara Y."/>
        </authorList>
    </citation>
    <scope>NUCLEOTIDE SEQUENCE</scope>
</reference>
<evidence type="ECO:0000256" key="1">
    <source>
        <dbReference type="SAM" id="MobiDB-lite"/>
    </source>
</evidence>
<name>A0ABQ0M1K9_MYCCL</name>
<evidence type="ECO:0000313" key="3">
    <source>
        <dbReference type="Proteomes" id="UP000815677"/>
    </source>
</evidence>
<proteinExistence type="predicted"/>